<dbReference type="GO" id="GO:0000122">
    <property type="term" value="P:negative regulation of transcription by RNA polymerase II"/>
    <property type="evidence" value="ECO:0007669"/>
    <property type="project" value="EnsemblMetazoa"/>
</dbReference>
<gene>
    <name evidence="1" type="primary">Dana\GF14049</name>
    <name evidence="1" type="synonym">dana_GLEANR_14810</name>
    <name evidence="1" type="ORF">GF14049</name>
</gene>
<dbReference type="HOGENOM" id="CLU_036725_1_0_1"/>
<dbReference type="InParanoid" id="B3MJZ1"/>
<accession>B3MJZ1</accession>
<evidence type="ECO:0000313" key="1">
    <source>
        <dbReference type="EMBL" id="EDV32446.1"/>
    </source>
</evidence>
<dbReference type="GO" id="GO:0031625">
    <property type="term" value="F:ubiquitin protein ligase binding"/>
    <property type="evidence" value="ECO:0007669"/>
    <property type="project" value="TreeGrafter"/>
</dbReference>
<evidence type="ECO:0008006" key="3">
    <source>
        <dbReference type="Google" id="ProtNLM"/>
    </source>
</evidence>
<dbReference type="GO" id="GO:0016567">
    <property type="term" value="P:protein ubiquitination"/>
    <property type="evidence" value="ECO:0007669"/>
    <property type="project" value="TreeGrafter"/>
</dbReference>
<dbReference type="GO" id="GO:0005634">
    <property type="term" value="C:nucleus"/>
    <property type="evidence" value="ECO:0007669"/>
    <property type="project" value="EnsemblMetazoa"/>
</dbReference>
<dbReference type="FunCoup" id="B3MJZ1">
    <property type="interactions" value="830"/>
</dbReference>
<dbReference type="GO" id="GO:0003682">
    <property type="term" value="F:chromatin binding"/>
    <property type="evidence" value="ECO:0007669"/>
    <property type="project" value="EnsemblMetazoa"/>
</dbReference>
<dbReference type="KEGG" id="dan:6496877"/>
<dbReference type="GO" id="GO:0005700">
    <property type="term" value="C:polytene chromosome"/>
    <property type="evidence" value="ECO:0007669"/>
    <property type="project" value="EnsemblMetazoa"/>
</dbReference>
<dbReference type="eggNOG" id="KOG2558">
    <property type="taxonomic scope" value="Eukaryota"/>
</dbReference>
<dbReference type="GO" id="GO:0031461">
    <property type="term" value="C:cullin-RING ubiquitin ligase complex"/>
    <property type="evidence" value="ECO:0007669"/>
    <property type="project" value="TreeGrafter"/>
</dbReference>
<sequence>MAYSERLQSQNLVHLLQNRESGFHAPGIFASRSPQFAHERHFYKCITPCLTIDSISIPQVYLRKFTPDGSKLLAFSQDQRSLHIYKYKGFSSAAVGELIREANVGTGECFKGQESSLQNQIFDRLFATKDAAVLRLCQGDSGRYYLHREFSVFLENGRYVLLAAMSVLRNALPTMSYVLYPDLFDKLDAYSYVFFVVDLEKDCVTHRLFLSQDSIVIAHNHGISVFGSTIAIMSRLHQCIYVYELVEGRLVEQETIGPRPRDFIENASMDVGNLDATTVLPITHIKQRVLSFLYRQINVEAPGAKQKLQDFYKNFEFVEYMIMERMQLVNKELLLLRYEERNRTDSDVTPLLPSPRRLYVFYNIASEEVVGVYHDDSVDLLQIILQFYDQMSNVRSMQTGDAPSLPLHFFLKQNFADASESIPFIRHAALRFNSSVPVSSQSLSPSPYLQFNEFSYDDRHISPFERPNPCSTEPIVFRDRMTKSVKFRLYAKARRPVSSLSPRELCAFIWHPFEPFVLSIQKCMNSYAYHVHLYNHSTVVEQTSN</sequence>
<dbReference type="STRING" id="7217.B3MJZ1"/>
<dbReference type="PhylomeDB" id="B3MJZ1"/>
<dbReference type="CTD" id="28"/>
<dbReference type="PANTHER" id="PTHR13374">
    <property type="entry name" value="DET1 HOMOLOG DE-ETIOLATED-1 HOMOLOG"/>
    <property type="match status" value="1"/>
</dbReference>
<dbReference type="GeneID" id="6496877"/>
<dbReference type="AlphaFoldDB" id="B3MJZ1"/>
<dbReference type="PANTHER" id="PTHR13374:SF3">
    <property type="entry name" value="DET1 HOMOLOG"/>
    <property type="match status" value="1"/>
</dbReference>
<evidence type="ECO:0000313" key="2">
    <source>
        <dbReference type="Proteomes" id="UP000007801"/>
    </source>
</evidence>
<dbReference type="InterPro" id="IPR019138">
    <property type="entry name" value="De-etiolated_protein_1_Det1"/>
</dbReference>
<dbReference type="EMBL" id="CH902620">
    <property type="protein sequence ID" value="EDV32446.1"/>
    <property type="molecule type" value="Genomic_DNA"/>
</dbReference>
<organism evidence="1 2">
    <name type="scientific">Drosophila ananassae</name>
    <name type="common">Fruit fly</name>
    <dbReference type="NCBI Taxonomy" id="7217"/>
    <lineage>
        <taxon>Eukaryota</taxon>
        <taxon>Metazoa</taxon>
        <taxon>Ecdysozoa</taxon>
        <taxon>Arthropoda</taxon>
        <taxon>Hexapoda</taxon>
        <taxon>Insecta</taxon>
        <taxon>Pterygota</taxon>
        <taxon>Neoptera</taxon>
        <taxon>Endopterygota</taxon>
        <taxon>Diptera</taxon>
        <taxon>Brachycera</taxon>
        <taxon>Muscomorpha</taxon>
        <taxon>Ephydroidea</taxon>
        <taxon>Drosophilidae</taxon>
        <taxon>Drosophila</taxon>
        <taxon>Sophophora</taxon>
    </lineage>
</organism>
<dbReference type="Pfam" id="PF09737">
    <property type="entry name" value="Det1"/>
    <property type="match status" value="1"/>
</dbReference>
<keyword evidence="2" id="KW-1185">Reference proteome</keyword>
<dbReference type="GO" id="GO:1990756">
    <property type="term" value="F:ubiquitin-like ligase-substrate adaptor activity"/>
    <property type="evidence" value="ECO:0007669"/>
    <property type="project" value="TreeGrafter"/>
</dbReference>
<dbReference type="Proteomes" id="UP000007801">
    <property type="component" value="Unassembled WGS sequence"/>
</dbReference>
<protein>
    <recommendedName>
        <fullName evidence="3">DET1 homolog</fullName>
    </recommendedName>
</protein>
<reference evidence="1 2" key="1">
    <citation type="journal article" date="2007" name="Nature">
        <title>Evolution of genes and genomes on the Drosophila phylogeny.</title>
        <authorList>
            <consortium name="Drosophila 12 Genomes Consortium"/>
            <person name="Clark A.G."/>
            <person name="Eisen M.B."/>
            <person name="Smith D.R."/>
            <person name="Bergman C.M."/>
            <person name="Oliver B."/>
            <person name="Markow T.A."/>
            <person name="Kaufman T.C."/>
            <person name="Kellis M."/>
            <person name="Gelbart W."/>
            <person name="Iyer V.N."/>
            <person name="Pollard D.A."/>
            <person name="Sackton T.B."/>
            <person name="Larracuente A.M."/>
            <person name="Singh N.D."/>
            <person name="Abad J.P."/>
            <person name="Abt D.N."/>
            <person name="Adryan B."/>
            <person name="Aguade M."/>
            <person name="Akashi H."/>
            <person name="Anderson W.W."/>
            <person name="Aquadro C.F."/>
            <person name="Ardell D.H."/>
            <person name="Arguello R."/>
            <person name="Artieri C.G."/>
            <person name="Barbash D.A."/>
            <person name="Barker D."/>
            <person name="Barsanti P."/>
            <person name="Batterham P."/>
            <person name="Batzoglou S."/>
            <person name="Begun D."/>
            <person name="Bhutkar A."/>
            <person name="Blanco E."/>
            <person name="Bosak S.A."/>
            <person name="Bradley R.K."/>
            <person name="Brand A.D."/>
            <person name="Brent M.R."/>
            <person name="Brooks A.N."/>
            <person name="Brown R.H."/>
            <person name="Butlin R.K."/>
            <person name="Caggese C."/>
            <person name="Calvi B.R."/>
            <person name="Bernardo de Carvalho A."/>
            <person name="Caspi A."/>
            <person name="Castrezana S."/>
            <person name="Celniker S.E."/>
            <person name="Chang J.L."/>
            <person name="Chapple C."/>
            <person name="Chatterji S."/>
            <person name="Chinwalla A."/>
            <person name="Civetta A."/>
            <person name="Clifton S.W."/>
            <person name="Comeron J.M."/>
            <person name="Costello J.C."/>
            <person name="Coyne J.A."/>
            <person name="Daub J."/>
            <person name="David R.G."/>
            <person name="Delcher A.L."/>
            <person name="Delehaunty K."/>
            <person name="Do C.B."/>
            <person name="Ebling H."/>
            <person name="Edwards K."/>
            <person name="Eickbush T."/>
            <person name="Evans J.D."/>
            <person name="Filipski A."/>
            <person name="Findeiss S."/>
            <person name="Freyhult E."/>
            <person name="Fulton L."/>
            <person name="Fulton R."/>
            <person name="Garcia A.C."/>
            <person name="Gardiner A."/>
            <person name="Garfield D.A."/>
            <person name="Garvin B.E."/>
            <person name="Gibson G."/>
            <person name="Gilbert D."/>
            <person name="Gnerre S."/>
            <person name="Godfrey J."/>
            <person name="Good R."/>
            <person name="Gotea V."/>
            <person name="Gravely B."/>
            <person name="Greenberg A.J."/>
            <person name="Griffiths-Jones S."/>
            <person name="Gross S."/>
            <person name="Guigo R."/>
            <person name="Gustafson E.A."/>
            <person name="Haerty W."/>
            <person name="Hahn M.W."/>
            <person name="Halligan D.L."/>
            <person name="Halpern A.L."/>
            <person name="Halter G.M."/>
            <person name="Han M.V."/>
            <person name="Heger A."/>
            <person name="Hillier L."/>
            <person name="Hinrichs A.S."/>
            <person name="Holmes I."/>
            <person name="Hoskins R.A."/>
            <person name="Hubisz M.J."/>
            <person name="Hultmark D."/>
            <person name="Huntley M.A."/>
            <person name="Jaffe D.B."/>
            <person name="Jagadeeshan S."/>
            <person name="Jeck W.R."/>
            <person name="Johnson J."/>
            <person name="Jones C.D."/>
            <person name="Jordan W.C."/>
            <person name="Karpen G.H."/>
            <person name="Kataoka E."/>
            <person name="Keightley P.D."/>
            <person name="Kheradpour P."/>
            <person name="Kirkness E.F."/>
            <person name="Koerich L.B."/>
            <person name="Kristiansen K."/>
            <person name="Kudrna D."/>
            <person name="Kulathinal R.J."/>
            <person name="Kumar S."/>
            <person name="Kwok R."/>
            <person name="Lander E."/>
            <person name="Langley C.H."/>
            <person name="Lapoint R."/>
            <person name="Lazzaro B.P."/>
            <person name="Lee S.J."/>
            <person name="Levesque L."/>
            <person name="Li R."/>
            <person name="Lin C.F."/>
            <person name="Lin M.F."/>
            <person name="Lindblad-Toh K."/>
            <person name="Llopart A."/>
            <person name="Long M."/>
            <person name="Low L."/>
            <person name="Lozovsky E."/>
            <person name="Lu J."/>
            <person name="Luo M."/>
            <person name="Machado C.A."/>
            <person name="Makalowski W."/>
            <person name="Marzo M."/>
            <person name="Matsuda M."/>
            <person name="Matzkin L."/>
            <person name="McAllister B."/>
            <person name="McBride C.S."/>
            <person name="McKernan B."/>
            <person name="McKernan K."/>
            <person name="Mendez-Lago M."/>
            <person name="Minx P."/>
            <person name="Mollenhauer M.U."/>
            <person name="Montooth K."/>
            <person name="Mount S.M."/>
            <person name="Mu X."/>
            <person name="Myers E."/>
            <person name="Negre B."/>
            <person name="Newfeld S."/>
            <person name="Nielsen R."/>
            <person name="Noor M.A."/>
            <person name="O'Grady P."/>
            <person name="Pachter L."/>
            <person name="Papaceit M."/>
            <person name="Parisi M.J."/>
            <person name="Parisi M."/>
            <person name="Parts L."/>
            <person name="Pedersen J.S."/>
            <person name="Pesole G."/>
            <person name="Phillippy A.M."/>
            <person name="Ponting C.P."/>
            <person name="Pop M."/>
            <person name="Porcelli D."/>
            <person name="Powell J.R."/>
            <person name="Prohaska S."/>
            <person name="Pruitt K."/>
            <person name="Puig M."/>
            <person name="Quesneville H."/>
            <person name="Ram K.R."/>
            <person name="Rand D."/>
            <person name="Rasmussen M.D."/>
            <person name="Reed L.K."/>
            <person name="Reenan R."/>
            <person name="Reily A."/>
            <person name="Remington K.A."/>
            <person name="Rieger T.T."/>
            <person name="Ritchie M.G."/>
            <person name="Robin C."/>
            <person name="Rogers Y.H."/>
            <person name="Rohde C."/>
            <person name="Rozas J."/>
            <person name="Rubenfield M.J."/>
            <person name="Ruiz A."/>
            <person name="Russo S."/>
            <person name="Salzberg S.L."/>
            <person name="Sanchez-Gracia A."/>
            <person name="Saranga D.J."/>
            <person name="Sato H."/>
            <person name="Schaeffer S.W."/>
            <person name="Schatz M.C."/>
            <person name="Schlenke T."/>
            <person name="Schwartz R."/>
            <person name="Segarra C."/>
            <person name="Singh R.S."/>
            <person name="Sirot L."/>
            <person name="Sirota M."/>
            <person name="Sisneros N.B."/>
            <person name="Smith C.D."/>
            <person name="Smith T.F."/>
            <person name="Spieth J."/>
            <person name="Stage D.E."/>
            <person name="Stark A."/>
            <person name="Stephan W."/>
            <person name="Strausberg R.L."/>
            <person name="Strempel S."/>
            <person name="Sturgill D."/>
            <person name="Sutton G."/>
            <person name="Sutton G.G."/>
            <person name="Tao W."/>
            <person name="Teichmann S."/>
            <person name="Tobari Y.N."/>
            <person name="Tomimura Y."/>
            <person name="Tsolas J.M."/>
            <person name="Valente V.L."/>
            <person name="Venter E."/>
            <person name="Venter J.C."/>
            <person name="Vicario S."/>
            <person name="Vieira F.G."/>
            <person name="Vilella A.J."/>
            <person name="Villasante A."/>
            <person name="Walenz B."/>
            <person name="Wang J."/>
            <person name="Wasserman M."/>
            <person name="Watts T."/>
            <person name="Wilson D."/>
            <person name="Wilson R.K."/>
            <person name="Wing R.A."/>
            <person name="Wolfner M.F."/>
            <person name="Wong A."/>
            <person name="Wong G.K."/>
            <person name="Wu C.I."/>
            <person name="Wu G."/>
            <person name="Yamamoto D."/>
            <person name="Yang H.P."/>
            <person name="Yang S.P."/>
            <person name="Yorke J.A."/>
            <person name="Yoshida K."/>
            <person name="Zdobnov E."/>
            <person name="Zhang P."/>
            <person name="Zhang Y."/>
            <person name="Zimin A.V."/>
            <person name="Baldwin J."/>
            <person name="Abdouelleil A."/>
            <person name="Abdulkadir J."/>
            <person name="Abebe A."/>
            <person name="Abera B."/>
            <person name="Abreu J."/>
            <person name="Acer S.C."/>
            <person name="Aftuck L."/>
            <person name="Alexander A."/>
            <person name="An P."/>
            <person name="Anderson E."/>
            <person name="Anderson S."/>
            <person name="Arachi H."/>
            <person name="Azer M."/>
            <person name="Bachantsang P."/>
            <person name="Barry A."/>
            <person name="Bayul T."/>
            <person name="Berlin A."/>
            <person name="Bessette D."/>
            <person name="Bloom T."/>
            <person name="Blye J."/>
            <person name="Boguslavskiy L."/>
            <person name="Bonnet C."/>
            <person name="Boukhgalter B."/>
            <person name="Bourzgui I."/>
            <person name="Brown A."/>
            <person name="Cahill P."/>
            <person name="Channer S."/>
            <person name="Cheshatsang Y."/>
            <person name="Chuda L."/>
            <person name="Citroen M."/>
            <person name="Collymore A."/>
            <person name="Cooke P."/>
            <person name="Costello M."/>
            <person name="D'Aco K."/>
            <person name="Daza R."/>
            <person name="De Haan G."/>
            <person name="DeGray S."/>
            <person name="DeMaso C."/>
            <person name="Dhargay N."/>
            <person name="Dooley K."/>
            <person name="Dooley E."/>
            <person name="Doricent M."/>
            <person name="Dorje P."/>
            <person name="Dorjee K."/>
            <person name="Dupes A."/>
            <person name="Elong R."/>
            <person name="Falk J."/>
            <person name="Farina A."/>
            <person name="Faro S."/>
            <person name="Ferguson D."/>
            <person name="Fisher S."/>
            <person name="Foley C.D."/>
            <person name="Franke A."/>
            <person name="Friedrich D."/>
            <person name="Gadbois L."/>
            <person name="Gearin G."/>
            <person name="Gearin C.R."/>
            <person name="Giannoukos G."/>
            <person name="Goode T."/>
            <person name="Graham J."/>
            <person name="Grandbois E."/>
            <person name="Grewal S."/>
            <person name="Gyaltsen K."/>
            <person name="Hafez N."/>
            <person name="Hagos B."/>
            <person name="Hall J."/>
            <person name="Henson C."/>
            <person name="Hollinger A."/>
            <person name="Honan T."/>
            <person name="Huard M.D."/>
            <person name="Hughes L."/>
            <person name="Hurhula B."/>
            <person name="Husby M.E."/>
            <person name="Kamat A."/>
            <person name="Kanga B."/>
            <person name="Kashin S."/>
            <person name="Khazanovich D."/>
            <person name="Kisner P."/>
            <person name="Lance K."/>
            <person name="Lara M."/>
            <person name="Lee W."/>
            <person name="Lennon N."/>
            <person name="Letendre F."/>
            <person name="LeVine R."/>
            <person name="Lipovsky A."/>
            <person name="Liu X."/>
            <person name="Liu J."/>
            <person name="Liu S."/>
            <person name="Lokyitsang T."/>
            <person name="Lokyitsang Y."/>
            <person name="Lubonja R."/>
            <person name="Lui A."/>
            <person name="MacDonald P."/>
            <person name="Magnisalis V."/>
            <person name="Maru K."/>
            <person name="Matthews C."/>
            <person name="McCusker W."/>
            <person name="McDonough S."/>
            <person name="Mehta T."/>
            <person name="Meldrim J."/>
            <person name="Meneus L."/>
            <person name="Mihai O."/>
            <person name="Mihalev A."/>
            <person name="Mihova T."/>
            <person name="Mittelman R."/>
            <person name="Mlenga V."/>
            <person name="Montmayeur A."/>
            <person name="Mulrain L."/>
            <person name="Navidi A."/>
            <person name="Naylor J."/>
            <person name="Negash T."/>
            <person name="Nguyen T."/>
            <person name="Nguyen N."/>
            <person name="Nicol R."/>
            <person name="Norbu C."/>
            <person name="Norbu N."/>
            <person name="Novod N."/>
            <person name="O'Neill B."/>
            <person name="Osman S."/>
            <person name="Markiewicz E."/>
            <person name="Oyono O.L."/>
            <person name="Patti C."/>
            <person name="Phunkhang P."/>
            <person name="Pierre F."/>
            <person name="Priest M."/>
            <person name="Raghuraman S."/>
            <person name="Rege F."/>
            <person name="Reyes R."/>
            <person name="Rise C."/>
            <person name="Rogov P."/>
            <person name="Ross K."/>
            <person name="Ryan E."/>
            <person name="Settipalli S."/>
            <person name="Shea T."/>
            <person name="Sherpa N."/>
            <person name="Shi L."/>
            <person name="Shih D."/>
            <person name="Sparrow T."/>
            <person name="Spaulding J."/>
            <person name="Stalker J."/>
            <person name="Stange-Thomann N."/>
            <person name="Stavropoulos S."/>
            <person name="Stone C."/>
            <person name="Strader C."/>
            <person name="Tesfaye S."/>
            <person name="Thomson T."/>
            <person name="Thoulutsang Y."/>
            <person name="Thoulutsang D."/>
            <person name="Topham K."/>
            <person name="Topping I."/>
            <person name="Tsamla T."/>
            <person name="Vassiliev H."/>
            <person name="Vo A."/>
            <person name="Wangchuk T."/>
            <person name="Wangdi T."/>
            <person name="Weiand M."/>
            <person name="Wilkinson J."/>
            <person name="Wilson A."/>
            <person name="Yadav S."/>
            <person name="Young G."/>
            <person name="Yu Q."/>
            <person name="Zembek L."/>
            <person name="Zhong D."/>
            <person name="Zimmer A."/>
            <person name="Zwirko Z."/>
            <person name="Jaffe D.B."/>
            <person name="Alvarez P."/>
            <person name="Brockman W."/>
            <person name="Butler J."/>
            <person name="Chin C."/>
            <person name="Gnerre S."/>
            <person name="Grabherr M."/>
            <person name="Kleber M."/>
            <person name="Mauceli E."/>
            <person name="MacCallum I."/>
        </authorList>
    </citation>
    <scope>NUCLEOTIDE SEQUENCE [LARGE SCALE GENOMIC DNA]</scope>
    <source>
        <strain evidence="2">Tucson 14024-0371.13</strain>
    </source>
</reference>
<dbReference type="OrthoDB" id="18339at2759"/>
<dbReference type="OMA" id="ITPCLTI"/>
<name>B3MJZ1_DROAN</name>
<proteinExistence type="predicted"/>
<dbReference type="GO" id="GO:0048477">
    <property type="term" value="P:oogenesis"/>
    <property type="evidence" value="ECO:0007669"/>
    <property type="project" value="EnsemblMetazoa"/>
</dbReference>
<dbReference type="GO" id="GO:0032436">
    <property type="term" value="P:positive regulation of proteasomal ubiquitin-dependent protein catabolic process"/>
    <property type="evidence" value="ECO:0007669"/>
    <property type="project" value="TreeGrafter"/>
</dbReference>